<feature type="transmembrane region" description="Helical" evidence="5">
    <location>
        <begin position="163"/>
        <end position="191"/>
    </location>
</feature>
<dbReference type="PROSITE" id="PS50244">
    <property type="entry name" value="S5A_REDUCTASE"/>
    <property type="match status" value="1"/>
</dbReference>
<accession>A0ABN4TDY4</accession>
<keyword evidence="4 5" id="KW-0472">Membrane</keyword>
<dbReference type="Proteomes" id="UP000177515">
    <property type="component" value="Chromosome 1"/>
</dbReference>
<evidence type="ECO:0000256" key="4">
    <source>
        <dbReference type="ARBA" id="ARBA00023136"/>
    </source>
</evidence>
<evidence type="ECO:0000256" key="2">
    <source>
        <dbReference type="ARBA" id="ARBA00022692"/>
    </source>
</evidence>
<name>A0ABN4TDY4_9BURK</name>
<organism evidence="6 7">
    <name type="scientific">Cupriavidus malaysiensis</name>
    <dbReference type="NCBI Taxonomy" id="367825"/>
    <lineage>
        <taxon>Bacteria</taxon>
        <taxon>Pseudomonadati</taxon>
        <taxon>Pseudomonadota</taxon>
        <taxon>Betaproteobacteria</taxon>
        <taxon>Burkholderiales</taxon>
        <taxon>Burkholderiaceae</taxon>
        <taxon>Cupriavidus</taxon>
    </lineage>
</organism>
<feature type="transmembrane region" description="Helical" evidence="5">
    <location>
        <begin position="27"/>
        <end position="45"/>
    </location>
</feature>
<evidence type="ECO:0000313" key="7">
    <source>
        <dbReference type="Proteomes" id="UP000177515"/>
    </source>
</evidence>
<feature type="transmembrane region" description="Helical" evidence="5">
    <location>
        <begin position="82"/>
        <end position="100"/>
    </location>
</feature>
<dbReference type="PANTHER" id="PTHR43847">
    <property type="entry name" value="BLL3993 PROTEIN"/>
    <property type="match status" value="1"/>
</dbReference>
<reference evidence="6 7" key="1">
    <citation type="submission" date="2016-10" db="EMBL/GenBank/DDBJ databases">
        <title>Complete genome sequences of three Cupriavidus strains isolated from various Malaysian environments.</title>
        <authorList>
            <person name="Abdullah A.A.-A."/>
            <person name="Shafie N.A.H."/>
            <person name="Lau N.S."/>
        </authorList>
    </citation>
    <scope>NUCLEOTIDE SEQUENCE [LARGE SCALE GENOMIC DNA]</scope>
    <source>
        <strain evidence="6 7">USMAA1020</strain>
    </source>
</reference>
<evidence type="ECO:0000256" key="5">
    <source>
        <dbReference type="SAM" id="Phobius"/>
    </source>
</evidence>
<dbReference type="RefSeq" id="WP_071011528.1">
    <property type="nucleotide sequence ID" value="NZ_CP017754.1"/>
</dbReference>
<dbReference type="PANTHER" id="PTHR43847:SF1">
    <property type="entry name" value="BLL3993 PROTEIN"/>
    <property type="match status" value="1"/>
</dbReference>
<proteinExistence type="predicted"/>
<evidence type="ECO:0000256" key="1">
    <source>
        <dbReference type="ARBA" id="ARBA00004127"/>
    </source>
</evidence>
<keyword evidence="6" id="KW-0808">Transferase</keyword>
<dbReference type="InterPro" id="IPR052527">
    <property type="entry name" value="Metal_cation-efflux_comp"/>
</dbReference>
<dbReference type="GO" id="GO:0032259">
    <property type="term" value="P:methylation"/>
    <property type="evidence" value="ECO:0007669"/>
    <property type="project" value="UniProtKB-KW"/>
</dbReference>
<dbReference type="Pfam" id="PF04191">
    <property type="entry name" value="PEMT"/>
    <property type="match status" value="1"/>
</dbReference>
<dbReference type="InterPro" id="IPR007318">
    <property type="entry name" value="Phopholipid_MeTrfase"/>
</dbReference>
<keyword evidence="3 5" id="KW-1133">Transmembrane helix</keyword>
<keyword evidence="6" id="KW-0489">Methyltransferase</keyword>
<gene>
    <name evidence="6" type="ORF">BKK80_05950</name>
</gene>
<evidence type="ECO:0000313" key="6">
    <source>
        <dbReference type="EMBL" id="AOZ05399.1"/>
    </source>
</evidence>
<dbReference type="GO" id="GO:0008168">
    <property type="term" value="F:methyltransferase activity"/>
    <property type="evidence" value="ECO:0007669"/>
    <property type="project" value="UniProtKB-KW"/>
</dbReference>
<evidence type="ECO:0000256" key="3">
    <source>
        <dbReference type="ARBA" id="ARBA00022989"/>
    </source>
</evidence>
<dbReference type="Gene3D" id="1.20.120.1630">
    <property type="match status" value="1"/>
</dbReference>
<dbReference type="EMBL" id="CP017754">
    <property type="protein sequence ID" value="AOZ05399.1"/>
    <property type="molecule type" value="Genomic_DNA"/>
</dbReference>
<feature type="transmembrane region" description="Helical" evidence="5">
    <location>
        <begin position="112"/>
        <end position="132"/>
    </location>
</feature>
<sequence>MPERPPTDAGTVAVPRPLGLRDYAVEAALRLATSLLFAAFAYAAAQQWLADPSRITLLLIVLAEFVTIAIALTARVPEKRDWSPISVACAIAATYYFLWIQLAPGIHLVPEMVGVALQAAGILLQIGAKLTLRRAFGLLPANRGIVSGGPYRLVRHPIYLGYFISYIGFLLVNFGLQNLLVYAVQLGLLAVRAVREERLLSADPAYRAYQDKVRYRVVPGLF</sequence>
<protein>
    <submittedName>
        <fullName evidence="6">Isoprenylcysteine carboxyl methyltransferase</fullName>
    </submittedName>
</protein>
<feature type="transmembrane region" description="Helical" evidence="5">
    <location>
        <begin position="57"/>
        <end position="76"/>
    </location>
</feature>
<keyword evidence="2 5" id="KW-0812">Transmembrane</keyword>
<keyword evidence="7" id="KW-1185">Reference proteome</keyword>
<comment type="subcellular location">
    <subcellularLocation>
        <location evidence="1">Endomembrane system</location>
        <topology evidence="1">Multi-pass membrane protein</topology>
    </subcellularLocation>
</comment>